<evidence type="ECO:0000256" key="7">
    <source>
        <dbReference type="ARBA" id="ARBA00023136"/>
    </source>
</evidence>
<keyword evidence="4" id="KW-1003">Cell membrane</keyword>
<dbReference type="InterPro" id="IPR038770">
    <property type="entry name" value="Na+/solute_symporter_sf"/>
</dbReference>
<keyword evidence="3" id="KW-0813">Transport</keyword>
<name>A0ABV2GAB0_9BACL</name>
<feature type="transmembrane region" description="Helical" evidence="8">
    <location>
        <begin position="232"/>
        <end position="255"/>
    </location>
</feature>
<evidence type="ECO:0000256" key="3">
    <source>
        <dbReference type="ARBA" id="ARBA00022448"/>
    </source>
</evidence>
<feature type="transmembrane region" description="Helical" evidence="8">
    <location>
        <begin position="134"/>
        <end position="156"/>
    </location>
</feature>
<organism evidence="9 10">
    <name type="scientific">Bhargavaea ullalensis</name>
    <dbReference type="NCBI Taxonomy" id="1265685"/>
    <lineage>
        <taxon>Bacteria</taxon>
        <taxon>Bacillati</taxon>
        <taxon>Bacillota</taxon>
        <taxon>Bacilli</taxon>
        <taxon>Bacillales</taxon>
        <taxon>Caryophanaceae</taxon>
        <taxon>Bhargavaea</taxon>
    </lineage>
</organism>
<feature type="transmembrane region" description="Helical" evidence="8">
    <location>
        <begin position="40"/>
        <end position="61"/>
    </location>
</feature>
<feature type="transmembrane region" description="Helical" evidence="8">
    <location>
        <begin position="261"/>
        <end position="281"/>
    </location>
</feature>
<dbReference type="PANTHER" id="PTHR36838:SF1">
    <property type="entry name" value="SLR1864 PROTEIN"/>
    <property type="match status" value="1"/>
</dbReference>
<dbReference type="EMBL" id="JBEPLW010000004">
    <property type="protein sequence ID" value="MET3575216.1"/>
    <property type="molecule type" value="Genomic_DNA"/>
</dbReference>
<dbReference type="Proteomes" id="UP001549099">
    <property type="component" value="Unassembled WGS sequence"/>
</dbReference>
<evidence type="ECO:0000256" key="8">
    <source>
        <dbReference type="SAM" id="Phobius"/>
    </source>
</evidence>
<comment type="similarity">
    <text evidence="2">Belongs to the auxin efflux carrier (TC 2.A.69) family.</text>
</comment>
<dbReference type="RefSeq" id="WP_354196155.1">
    <property type="nucleotide sequence ID" value="NZ_JBEPLW010000004.1"/>
</dbReference>
<keyword evidence="7 8" id="KW-0472">Membrane</keyword>
<evidence type="ECO:0000256" key="2">
    <source>
        <dbReference type="ARBA" id="ARBA00010145"/>
    </source>
</evidence>
<dbReference type="InterPro" id="IPR004776">
    <property type="entry name" value="Mem_transp_PIN-like"/>
</dbReference>
<protein>
    <submittedName>
        <fullName evidence="9">Permease</fullName>
    </submittedName>
</protein>
<accession>A0ABV2GAB0</accession>
<feature type="transmembrane region" description="Helical" evidence="8">
    <location>
        <begin position="73"/>
        <end position="94"/>
    </location>
</feature>
<comment type="caution">
    <text evidence="9">The sequence shown here is derived from an EMBL/GenBank/DDBJ whole genome shotgun (WGS) entry which is preliminary data.</text>
</comment>
<keyword evidence="6 8" id="KW-1133">Transmembrane helix</keyword>
<feature type="transmembrane region" description="Helical" evidence="8">
    <location>
        <begin position="288"/>
        <end position="313"/>
    </location>
</feature>
<reference evidence="9 10" key="1">
    <citation type="submission" date="2024-06" db="EMBL/GenBank/DDBJ databases">
        <title>Genomic Encyclopedia of Type Strains, Phase IV (KMG-IV): sequencing the most valuable type-strain genomes for metagenomic binning, comparative biology and taxonomic classification.</title>
        <authorList>
            <person name="Goeker M."/>
        </authorList>
    </citation>
    <scope>NUCLEOTIDE SEQUENCE [LARGE SCALE GENOMIC DNA]</scope>
    <source>
        <strain evidence="9 10">DSM 26128</strain>
    </source>
</reference>
<comment type="subcellular location">
    <subcellularLocation>
        <location evidence="1">Cell membrane</location>
        <topology evidence="1">Multi-pass membrane protein</topology>
    </subcellularLocation>
</comment>
<proteinExistence type="inferred from homology"/>
<feature type="transmembrane region" description="Helical" evidence="8">
    <location>
        <begin position="106"/>
        <end position="128"/>
    </location>
</feature>
<evidence type="ECO:0000256" key="4">
    <source>
        <dbReference type="ARBA" id="ARBA00022475"/>
    </source>
</evidence>
<feature type="transmembrane region" description="Helical" evidence="8">
    <location>
        <begin position="6"/>
        <end position="28"/>
    </location>
</feature>
<gene>
    <name evidence="9" type="ORF">ABID49_001100</name>
</gene>
<dbReference type="Gene3D" id="1.20.1530.20">
    <property type="match status" value="1"/>
</dbReference>
<evidence type="ECO:0000256" key="5">
    <source>
        <dbReference type="ARBA" id="ARBA00022692"/>
    </source>
</evidence>
<dbReference type="Pfam" id="PF03547">
    <property type="entry name" value="Mem_trans"/>
    <property type="match status" value="2"/>
</dbReference>
<evidence type="ECO:0000256" key="1">
    <source>
        <dbReference type="ARBA" id="ARBA00004651"/>
    </source>
</evidence>
<feature type="transmembrane region" description="Helical" evidence="8">
    <location>
        <begin position="168"/>
        <end position="189"/>
    </location>
</feature>
<evidence type="ECO:0000313" key="10">
    <source>
        <dbReference type="Proteomes" id="UP001549099"/>
    </source>
</evidence>
<keyword evidence="5 8" id="KW-0812">Transmembrane</keyword>
<sequence length="324" mass="35540">MKTGGYPLSVSAFLLAMSPLYLMAAAGFAGRRLKVLGRQANGVITQLLLYITLPALILFSLDTPLSAAMLADFAWLVAMSAFVLTVSVFMAGWLRRRALLPDGQKSVYESLIVFGNQGFIGFAVSYILMGEQGIVYLTLFNICYLVLIWTYGIFLFTRDKPSVNWRVLFLNPGILATVVGVVMLVLPFGWPEILSATFEDVGKMTIPLSMILIGSLLAETRLSDLREFSRNVHLWIASSFKLLILPLTLLVFILIGVPYPLLVIAVLTAGMPSAATTTVYAQKFGGDAVFASYGVIHSTIFCVLTIPLLYGILQWLHGWADFFG</sequence>
<keyword evidence="10" id="KW-1185">Reference proteome</keyword>
<dbReference type="PANTHER" id="PTHR36838">
    <property type="entry name" value="AUXIN EFFLUX CARRIER FAMILY PROTEIN"/>
    <property type="match status" value="1"/>
</dbReference>
<evidence type="ECO:0000313" key="9">
    <source>
        <dbReference type="EMBL" id="MET3575216.1"/>
    </source>
</evidence>
<evidence type="ECO:0000256" key="6">
    <source>
        <dbReference type="ARBA" id="ARBA00022989"/>
    </source>
</evidence>
<feature type="transmembrane region" description="Helical" evidence="8">
    <location>
        <begin position="201"/>
        <end position="220"/>
    </location>
</feature>